<feature type="compositionally biased region" description="Low complexity" evidence="1">
    <location>
        <begin position="205"/>
        <end position="216"/>
    </location>
</feature>
<dbReference type="PROSITE" id="PS50053">
    <property type="entry name" value="UBIQUITIN_2"/>
    <property type="match status" value="1"/>
</dbReference>
<dbReference type="PANTHER" id="PTHR10677">
    <property type="entry name" value="UBIQUILIN"/>
    <property type="match status" value="1"/>
</dbReference>
<feature type="domain" description="Ubiquitin-like" evidence="2">
    <location>
        <begin position="68"/>
        <end position="142"/>
    </location>
</feature>
<dbReference type="Pfam" id="PF00240">
    <property type="entry name" value="ubiquitin"/>
    <property type="match status" value="1"/>
</dbReference>
<dbReference type="EMBL" id="KZ302453">
    <property type="protein sequence ID" value="PFH45283.1"/>
    <property type="molecule type" value="Genomic_DNA"/>
</dbReference>
<dbReference type="GO" id="GO:0031593">
    <property type="term" value="F:polyubiquitin modification-dependent protein binding"/>
    <property type="evidence" value="ECO:0007669"/>
    <property type="project" value="TreeGrafter"/>
</dbReference>
<dbReference type="SUPFAM" id="SSF54236">
    <property type="entry name" value="Ubiquitin-like"/>
    <property type="match status" value="1"/>
</dbReference>
<gene>
    <name evidence="3" type="ORF">AMATHDRAFT_71858</name>
</gene>
<dbReference type="Gene3D" id="3.10.20.90">
    <property type="entry name" value="Phosphatidylinositol 3-kinase Catalytic Subunit, Chain A, domain 1"/>
    <property type="match status" value="1"/>
</dbReference>
<feature type="compositionally biased region" description="Polar residues" evidence="1">
    <location>
        <begin position="151"/>
        <end position="160"/>
    </location>
</feature>
<dbReference type="InterPro" id="IPR000626">
    <property type="entry name" value="Ubiquitin-like_dom"/>
</dbReference>
<dbReference type="Proteomes" id="UP000242287">
    <property type="component" value="Unassembled WGS sequence"/>
</dbReference>
<feature type="compositionally biased region" description="Low complexity" evidence="1">
    <location>
        <begin position="166"/>
        <end position="180"/>
    </location>
</feature>
<dbReference type="InterPro" id="IPR015496">
    <property type="entry name" value="Ubiquilin"/>
</dbReference>
<sequence length="330" mass="34906">MAEQAEQTFAAAFLNTLSTQPVTFKDDYQQPLHLSLKRVPVLQIPLPLPPPTRRKLDTSDGSTSTAAINIVFKSIKPAASYSLSVQPTDTISSIKAQLSRTHASAPAPDAQRLLLKGKALADNKLLKEYNIKEGDTVTLVVKPGVDWDPNAMNTNNTDKTSAARLSPSPSMSGFASSSSSLAVHATEGSGTGGPAKTRGKHQRIPSVVLSPSPSTSDLRAASEGSAGNGGDTSTGANSAPPPEKDILLTLDSTDVPAPIQPEILLSSYHNTVADPMYWERLYSFLKSEFPAESDAIHAFEEYLRATKGALTASEIAKIRDHTGIVGMAGT</sequence>
<dbReference type="OrthoDB" id="428577at2759"/>
<name>A0A2A9NCE3_9AGAR</name>
<accession>A0A2A9NCE3</accession>
<dbReference type="STRING" id="703135.A0A2A9NCE3"/>
<protein>
    <recommendedName>
        <fullName evidence="2">Ubiquitin-like domain-containing protein</fullName>
    </recommendedName>
</protein>
<evidence type="ECO:0000313" key="4">
    <source>
        <dbReference type="Proteomes" id="UP000242287"/>
    </source>
</evidence>
<dbReference type="GO" id="GO:0005829">
    <property type="term" value="C:cytosol"/>
    <property type="evidence" value="ECO:0007669"/>
    <property type="project" value="TreeGrafter"/>
</dbReference>
<evidence type="ECO:0000259" key="2">
    <source>
        <dbReference type="PROSITE" id="PS50053"/>
    </source>
</evidence>
<proteinExistence type="predicted"/>
<dbReference type="SMART" id="SM00213">
    <property type="entry name" value="UBQ"/>
    <property type="match status" value="1"/>
</dbReference>
<dbReference type="CDD" id="cd17039">
    <property type="entry name" value="Ubl_ubiquitin_like"/>
    <property type="match status" value="1"/>
</dbReference>
<dbReference type="AlphaFoldDB" id="A0A2A9NCE3"/>
<dbReference type="InterPro" id="IPR029071">
    <property type="entry name" value="Ubiquitin-like_domsf"/>
</dbReference>
<evidence type="ECO:0000256" key="1">
    <source>
        <dbReference type="SAM" id="MobiDB-lite"/>
    </source>
</evidence>
<dbReference type="GO" id="GO:0006511">
    <property type="term" value="P:ubiquitin-dependent protein catabolic process"/>
    <property type="evidence" value="ECO:0007669"/>
    <property type="project" value="TreeGrafter"/>
</dbReference>
<organism evidence="3 4">
    <name type="scientific">Amanita thiersii Skay4041</name>
    <dbReference type="NCBI Taxonomy" id="703135"/>
    <lineage>
        <taxon>Eukaryota</taxon>
        <taxon>Fungi</taxon>
        <taxon>Dikarya</taxon>
        <taxon>Basidiomycota</taxon>
        <taxon>Agaricomycotina</taxon>
        <taxon>Agaricomycetes</taxon>
        <taxon>Agaricomycetidae</taxon>
        <taxon>Agaricales</taxon>
        <taxon>Pluteineae</taxon>
        <taxon>Amanitaceae</taxon>
        <taxon>Amanita</taxon>
    </lineage>
</organism>
<keyword evidence="4" id="KW-1185">Reference proteome</keyword>
<dbReference type="PANTHER" id="PTHR10677:SF3">
    <property type="entry name" value="FI07626P-RELATED"/>
    <property type="match status" value="1"/>
</dbReference>
<evidence type="ECO:0000313" key="3">
    <source>
        <dbReference type="EMBL" id="PFH45283.1"/>
    </source>
</evidence>
<reference evidence="3 4" key="1">
    <citation type="submission" date="2014-02" db="EMBL/GenBank/DDBJ databases">
        <title>Transposable element dynamics among asymbiotic and ectomycorrhizal Amanita fungi.</title>
        <authorList>
            <consortium name="DOE Joint Genome Institute"/>
            <person name="Hess J."/>
            <person name="Skrede I."/>
            <person name="Wolfe B."/>
            <person name="LaButti K."/>
            <person name="Ohm R.A."/>
            <person name="Grigoriev I.V."/>
            <person name="Pringle A."/>
        </authorList>
    </citation>
    <scope>NUCLEOTIDE SEQUENCE [LARGE SCALE GENOMIC DNA]</scope>
    <source>
        <strain evidence="3 4">SKay4041</strain>
    </source>
</reference>
<feature type="region of interest" description="Disordered" evidence="1">
    <location>
        <begin position="146"/>
        <end position="246"/>
    </location>
</feature>